<evidence type="ECO:0000313" key="8">
    <source>
        <dbReference type="Proteomes" id="UP000034036"/>
    </source>
</evidence>
<dbReference type="GO" id="GO:0005829">
    <property type="term" value="C:cytosol"/>
    <property type="evidence" value="ECO:0007669"/>
    <property type="project" value="TreeGrafter"/>
</dbReference>
<evidence type="ECO:0000259" key="6">
    <source>
        <dbReference type="Pfam" id="PF02826"/>
    </source>
</evidence>
<dbReference type="GO" id="GO:0051287">
    <property type="term" value="F:NAD binding"/>
    <property type="evidence" value="ECO:0007669"/>
    <property type="project" value="InterPro"/>
</dbReference>
<evidence type="ECO:0000313" key="7">
    <source>
        <dbReference type="EMBL" id="KKS48694.1"/>
    </source>
</evidence>
<protein>
    <submittedName>
        <fullName evidence="7">D-isomer specific 2-hydroxyacid dehydrogenase NAD-binding protein</fullName>
    </submittedName>
</protein>
<dbReference type="InterPro" id="IPR050223">
    <property type="entry name" value="D-isomer_2-hydroxyacid_DH"/>
</dbReference>
<dbReference type="PATRIC" id="fig|1618659.3.peg.192"/>
<dbReference type="InterPro" id="IPR036291">
    <property type="entry name" value="NAD(P)-bd_dom_sf"/>
</dbReference>
<dbReference type="PANTHER" id="PTHR10996:SF283">
    <property type="entry name" value="GLYOXYLATE_HYDROXYPYRUVATE REDUCTASE B"/>
    <property type="match status" value="1"/>
</dbReference>
<dbReference type="PROSITE" id="PS00670">
    <property type="entry name" value="D_2_HYDROXYACID_DH_2"/>
    <property type="match status" value="1"/>
</dbReference>
<dbReference type="Proteomes" id="UP000034036">
    <property type="component" value="Unassembled WGS sequence"/>
</dbReference>
<dbReference type="AlphaFoldDB" id="A0A0G0ZJ37"/>
<comment type="caution">
    <text evidence="7">The sequence shown here is derived from an EMBL/GenBank/DDBJ whole genome shotgun (WGS) entry which is preliminary data.</text>
</comment>
<comment type="similarity">
    <text evidence="1 4">Belongs to the D-isomer specific 2-hydroxyacid dehydrogenase family.</text>
</comment>
<dbReference type="GO" id="GO:0016618">
    <property type="term" value="F:hydroxypyruvate reductase [NAD(P)H] activity"/>
    <property type="evidence" value="ECO:0007669"/>
    <property type="project" value="TreeGrafter"/>
</dbReference>
<gene>
    <name evidence="7" type="ORF">UV11_C0005G0013</name>
</gene>
<organism evidence="7 8">
    <name type="scientific">Candidatus Giovannonibacteria bacterium GW2011_GWF2_42_19</name>
    <dbReference type="NCBI Taxonomy" id="1618659"/>
    <lineage>
        <taxon>Bacteria</taxon>
        <taxon>Candidatus Giovannoniibacteriota</taxon>
    </lineage>
</organism>
<keyword evidence="2 4" id="KW-0560">Oxidoreductase</keyword>
<feature type="domain" description="D-isomer specific 2-hydroxyacid dehydrogenase catalytic" evidence="5">
    <location>
        <begin position="4"/>
        <end position="331"/>
    </location>
</feature>
<evidence type="ECO:0000256" key="4">
    <source>
        <dbReference type="RuleBase" id="RU003719"/>
    </source>
</evidence>
<evidence type="ECO:0000259" key="5">
    <source>
        <dbReference type="Pfam" id="PF00389"/>
    </source>
</evidence>
<reference evidence="7 8" key="1">
    <citation type="journal article" date="2015" name="Nature">
        <title>rRNA introns, odd ribosomes, and small enigmatic genomes across a large radiation of phyla.</title>
        <authorList>
            <person name="Brown C.T."/>
            <person name="Hug L.A."/>
            <person name="Thomas B.C."/>
            <person name="Sharon I."/>
            <person name="Castelle C.J."/>
            <person name="Singh A."/>
            <person name="Wilkins M.J."/>
            <person name="Williams K.H."/>
            <person name="Banfield J.F."/>
        </authorList>
    </citation>
    <scope>NUCLEOTIDE SEQUENCE [LARGE SCALE GENOMIC DNA]</scope>
</reference>
<dbReference type="InterPro" id="IPR029752">
    <property type="entry name" value="D-isomer_DH_CS1"/>
</dbReference>
<dbReference type="EMBL" id="LCDF01000005">
    <property type="protein sequence ID" value="KKS48694.1"/>
    <property type="molecule type" value="Genomic_DNA"/>
</dbReference>
<dbReference type="PANTHER" id="PTHR10996">
    <property type="entry name" value="2-HYDROXYACID DEHYDROGENASE-RELATED"/>
    <property type="match status" value="1"/>
</dbReference>
<feature type="domain" description="D-isomer specific 2-hydroxyacid dehydrogenase NAD-binding" evidence="6">
    <location>
        <begin position="112"/>
        <end position="299"/>
    </location>
</feature>
<name>A0A0G0ZJ37_9BACT</name>
<evidence type="ECO:0000256" key="1">
    <source>
        <dbReference type="ARBA" id="ARBA00005854"/>
    </source>
</evidence>
<dbReference type="Pfam" id="PF00389">
    <property type="entry name" value="2-Hacid_dh"/>
    <property type="match status" value="1"/>
</dbReference>
<dbReference type="GO" id="GO:0030267">
    <property type="term" value="F:glyoxylate reductase (NADPH) activity"/>
    <property type="evidence" value="ECO:0007669"/>
    <property type="project" value="TreeGrafter"/>
</dbReference>
<dbReference type="Gene3D" id="3.40.50.720">
    <property type="entry name" value="NAD(P)-binding Rossmann-like Domain"/>
    <property type="match status" value="2"/>
</dbReference>
<dbReference type="STRING" id="1618659.UV11_C0005G0013"/>
<dbReference type="Pfam" id="PF02826">
    <property type="entry name" value="2-Hacid_dh_C"/>
    <property type="match status" value="1"/>
</dbReference>
<sequence length="331" mass="36541">MAKIFVTRKIPERGIKKLQAAGYEIHLNPEDKVLKKEELVQYLKEEKYDAVLSLLTDKIDADIFDAAGAQCKIFANYAVGFDNIDLAAAKSRNIMVTNTPGVLTQTVAEHAFTLMLAIAHRVAEADRFARAGKYHGWEPMMLLGSDLSHKKLGIVGLGRIGSRVAYHGAKGFNMQVLYYDVKRNEEFEKELGVDSAGLPLAKFFSSAEEVLKESDFISVHVPLMDGTRHFINADRLKLMKPSAYLVNTSRGPIVDEKALADALKVGIIKGAALDVFENEPLIEPELMKLENVILTPHIASATEETRAKMAELAAQNIIEALEGRVPPNLVK</sequence>
<dbReference type="SUPFAM" id="SSF51735">
    <property type="entry name" value="NAD(P)-binding Rossmann-fold domains"/>
    <property type="match status" value="1"/>
</dbReference>
<dbReference type="InterPro" id="IPR006140">
    <property type="entry name" value="D-isomer_DH_NAD-bd"/>
</dbReference>
<proteinExistence type="inferred from homology"/>
<dbReference type="CDD" id="cd05301">
    <property type="entry name" value="GDH"/>
    <property type="match status" value="1"/>
</dbReference>
<keyword evidence="3" id="KW-0520">NAD</keyword>
<dbReference type="SUPFAM" id="SSF52283">
    <property type="entry name" value="Formate/glycerate dehydrogenase catalytic domain-like"/>
    <property type="match status" value="1"/>
</dbReference>
<accession>A0A0G0ZJ37</accession>
<evidence type="ECO:0000256" key="2">
    <source>
        <dbReference type="ARBA" id="ARBA00023002"/>
    </source>
</evidence>
<dbReference type="InterPro" id="IPR029753">
    <property type="entry name" value="D-isomer_DH_CS"/>
</dbReference>
<evidence type="ECO:0000256" key="3">
    <source>
        <dbReference type="ARBA" id="ARBA00023027"/>
    </source>
</evidence>
<dbReference type="FunFam" id="3.40.50.720:FF:000203">
    <property type="entry name" value="D-3-phosphoglycerate dehydrogenase (SerA)"/>
    <property type="match status" value="1"/>
</dbReference>
<dbReference type="InterPro" id="IPR006139">
    <property type="entry name" value="D-isomer_2_OHA_DH_cat_dom"/>
</dbReference>
<dbReference type="PROSITE" id="PS00065">
    <property type="entry name" value="D_2_HYDROXYACID_DH_1"/>
    <property type="match status" value="1"/>
</dbReference>
<dbReference type="PROSITE" id="PS00671">
    <property type="entry name" value="D_2_HYDROXYACID_DH_3"/>
    <property type="match status" value="1"/>
</dbReference>